<feature type="transmembrane region" description="Helical" evidence="1">
    <location>
        <begin position="127"/>
        <end position="152"/>
    </location>
</feature>
<evidence type="ECO:0008006" key="4">
    <source>
        <dbReference type="Google" id="ProtNLM"/>
    </source>
</evidence>
<feature type="transmembrane region" description="Helical" evidence="1">
    <location>
        <begin position="204"/>
        <end position="224"/>
    </location>
</feature>
<keyword evidence="1" id="KW-1133">Transmembrane helix</keyword>
<accession>A0ABS1EKY9</accession>
<feature type="transmembrane region" description="Helical" evidence="1">
    <location>
        <begin position="293"/>
        <end position="312"/>
    </location>
</feature>
<evidence type="ECO:0000313" key="2">
    <source>
        <dbReference type="EMBL" id="MBK1810036.1"/>
    </source>
</evidence>
<reference evidence="3" key="1">
    <citation type="submission" date="2021-01" db="EMBL/GenBank/DDBJ databases">
        <title>Genome public.</title>
        <authorList>
            <person name="Liu C."/>
            <person name="Sun Q."/>
        </authorList>
    </citation>
    <scope>NUCLEOTIDE SEQUENCE [LARGE SCALE GENOMIC DNA]</scope>
    <source>
        <strain evidence="3">YIM B02505</strain>
    </source>
</reference>
<comment type="caution">
    <text evidence="2">The sequence shown here is derived from an EMBL/GenBank/DDBJ whole genome shotgun (WGS) entry which is preliminary data.</text>
</comment>
<keyword evidence="3" id="KW-1185">Reference proteome</keyword>
<gene>
    <name evidence="2" type="ORF">JHL18_05180</name>
</gene>
<dbReference type="Proteomes" id="UP000596739">
    <property type="component" value="Unassembled WGS sequence"/>
</dbReference>
<dbReference type="EMBL" id="JAENHN010000010">
    <property type="protein sequence ID" value="MBK1810036.1"/>
    <property type="molecule type" value="Genomic_DNA"/>
</dbReference>
<proteinExistence type="predicted"/>
<organism evidence="2 3">
    <name type="scientific">Clostridium yunnanense</name>
    <dbReference type="NCBI Taxonomy" id="2800325"/>
    <lineage>
        <taxon>Bacteria</taxon>
        <taxon>Bacillati</taxon>
        <taxon>Bacillota</taxon>
        <taxon>Clostridia</taxon>
        <taxon>Eubacteriales</taxon>
        <taxon>Clostridiaceae</taxon>
        <taxon>Clostridium</taxon>
    </lineage>
</organism>
<feature type="transmembrane region" description="Helical" evidence="1">
    <location>
        <begin position="334"/>
        <end position="353"/>
    </location>
</feature>
<feature type="transmembrane region" description="Helical" evidence="1">
    <location>
        <begin position="15"/>
        <end position="33"/>
    </location>
</feature>
<protein>
    <recommendedName>
        <fullName evidence="4">Mannosyltransferase related to Gpi18</fullName>
    </recommendedName>
</protein>
<feature type="transmembrane region" description="Helical" evidence="1">
    <location>
        <begin position="360"/>
        <end position="379"/>
    </location>
</feature>
<feature type="transmembrane region" description="Helical" evidence="1">
    <location>
        <begin position="98"/>
        <end position="115"/>
    </location>
</feature>
<feature type="transmembrane region" description="Helical" evidence="1">
    <location>
        <begin position="261"/>
        <end position="281"/>
    </location>
</feature>
<keyword evidence="1" id="KW-0472">Membrane</keyword>
<dbReference type="RefSeq" id="WP_200266809.1">
    <property type="nucleotide sequence ID" value="NZ_JAENHN010000010.1"/>
</dbReference>
<name>A0ABS1EKY9_9CLOT</name>
<sequence>MTSLKSKFLQLVQKYKLIMFVIIVTICSLYVRYKFYSYISVDFSWSLDNWIKTIRANGGVNSLKLNIGDYNEPYIIILTFLSYLPISSLKIVKCLSVFFDYAGACSATLLVWGLLKDKAYRKTAAVITYTIILFLPTVIINSSLWGQCDMIYTTFILLSLYFLIEERYIPSFVLLGIAFSFKLQFIFILPLYVILYFKKEKISILHFGLIFLANLIMCMPAIIFGKSLKSIIKIYVNQASEYPDLACNFPSIYTLFPNNPIFSSYGVIVLAMVFGVALIVFLERDIIFNKEMIITLGLWSIVMSVFLLPHMHERYMFVADVLSVIWYIAYRKKIYITVGINLISLLSYIPYLFRITVVDFKILTIGLLIVVVLLTMHTFNLDNKKLNYLMESENHNS</sequence>
<keyword evidence="1" id="KW-0812">Transmembrane</keyword>
<evidence type="ECO:0000256" key="1">
    <source>
        <dbReference type="SAM" id="Phobius"/>
    </source>
</evidence>
<evidence type="ECO:0000313" key="3">
    <source>
        <dbReference type="Proteomes" id="UP000596739"/>
    </source>
</evidence>
<feature type="transmembrane region" description="Helical" evidence="1">
    <location>
        <begin position="172"/>
        <end position="197"/>
    </location>
</feature>